<comment type="caution">
    <text evidence="6">The sequence shown here is derived from an EMBL/GenBank/DDBJ whole genome shotgun (WGS) entry which is preliminary data.</text>
</comment>
<evidence type="ECO:0000256" key="3">
    <source>
        <dbReference type="ARBA" id="ARBA00023315"/>
    </source>
</evidence>
<reference evidence="5" key="1">
    <citation type="journal article" date="2014" name="Int. J. Syst. Evol. Microbiol.">
        <title>Complete genome of a new Firmicutes species belonging to the dominant human colonic microbiota ('Ruminococcus bicirculans') reveals two chromosomes and a selective capacity to utilize plant glucans.</title>
        <authorList>
            <consortium name="NISC Comparative Sequencing Program"/>
            <person name="Wegmann U."/>
            <person name="Louis P."/>
            <person name="Goesmann A."/>
            <person name="Henrissat B."/>
            <person name="Duncan S.H."/>
            <person name="Flint H.J."/>
        </authorList>
    </citation>
    <scope>NUCLEOTIDE SEQUENCE</scope>
    <source>
        <strain evidence="5">NBRC 111146</strain>
    </source>
</reference>
<evidence type="ECO:0000313" key="5">
    <source>
        <dbReference type="EMBL" id="GLT15426.1"/>
    </source>
</evidence>
<dbReference type="RefSeq" id="WP_089123773.1">
    <property type="nucleotide sequence ID" value="NZ_BSPV01000008.1"/>
</dbReference>
<dbReference type="OrthoDB" id="21121at2"/>
<keyword evidence="3 6" id="KW-0012">Acyltransferase</keyword>
<proteinExistence type="predicted"/>
<sequence length="344" mass="38798">MMIIRPVRLEDRAAIVELASKTGVGFTSLPQNEERVEQRIERMLSTWHQHAQLEEQGYLFVLEDTELNKVVGVSGIEVAIGLDEPWYNYRVGTTVHASKKLGVYRSMPTLFLSNDHTGYSELCTLFLDPDYRHSQNGYLLSKARFLFMANFQDRFSDKLIAEMRGYSDEQGRSPFWESLGRHFFSMDFAEADHLSGMGKKAFIAELMPKHPMYVEFLTQEAQDVVGKVHPQTEPAAAILNSEGMKYEGCVDIFDAGPTLEARIEDIRAVRESELWPVSIQSPTISQDSSVYLLANQDFLNYRAVLGQVSFEEQAICIPSHAAEALGVKAGDVIRAVTLFPKENS</sequence>
<dbReference type="NCBIfam" id="TIGR03244">
    <property type="entry name" value="arg_catab_AstA"/>
    <property type="match status" value="1"/>
</dbReference>
<dbReference type="NCBIfam" id="TIGR03243">
    <property type="entry name" value="arg_catab_AOST"/>
    <property type="match status" value="1"/>
</dbReference>
<evidence type="ECO:0000313" key="6">
    <source>
        <dbReference type="EMBL" id="TVO33452.1"/>
    </source>
</evidence>
<dbReference type="AlphaFoldDB" id="A0A557NYG0"/>
<dbReference type="Pfam" id="PF04958">
    <property type="entry name" value="AstA"/>
    <property type="match status" value="1"/>
</dbReference>
<keyword evidence="1" id="KW-0056">Arginine metabolism</keyword>
<reference evidence="6 7" key="3">
    <citation type="submission" date="2019-07" db="EMBL/GenBank/DDBJ databases">
        <title>The draft genome sequence of Vibrio algivorus M1486.</title>
        <authorList>
            <person name="Meng X."/>
        </authorList>
    </citation>
    <scope>NUCLEOTIDE SEQUENCE [LARGE SCALE GENOMIC DNA]</scope>
    <source>
        <strain evidence="6 7">M1486</strain>
    </source>
</reference>
<dbReference type="InterPro" id="IPR007041">
    <property type="entry name" value="Arg_succinylTrfase_AstA/AruG"/>
</dbReference>
<dbReference type="SUPFAM" id="SSF55729">
    <property type="entry name" value="Acyl-CoA N-acyltransferases (Nat)"/>
    <property type="match status" value="1"/>
</dbReference>
<dbReference type="InterPro" id="IPR017650">
    <property type="entry name" value="Arginine_N-succinylTrfase"/>
</dbReference>
<reference evidence="8" key="2">
    <citation type="journal article" date="2019" name="Int. J. Syst. Evol. Microbiol.">
        <title>The Global Catalogue of Microorganisms (GCM) 10K type strain sequencing project: providing services to taxonomists for standard genome sequencing and annotation.</title>
        <authorList>
            <consortium name="The Broad Institute Genomics Platform"/>
            <consortium name="The Broad Institute Genome Sequencing Center for Infectious Disease"/>
            <person name="Wu L."/>
            <person name="Ma J."/>
        </authorList>
    </citation>
    <scope>NUCLEOTIDE SEQUENCE [LARGE SCALE GENOMIC DNA]</scope>
    <source>
        <strain evidence="8">NBRC 111146</strain>
    </source>
</reference>
<dbReference type="PANTHER" id="PTHR30420">
    <property type="entry name" value="N-SUCCINYLARGININE DIHYDROLASE"/>
    <property type="match status" value="1"/>
</dbReference>
<evidence type="ECO:0000313" key="8">
    <source>
        <dbReference type="Proteomes" id="UP001157156"/>
    </source>
</evidence>
<dbReference type="Gene3D" id="3.40.630.30">
    <property type="match status" value="1"/>
</dbReference>
<dbReference type="GO" id="GO:0006527">
    <property type="term" value="P:L-arginine catabolic process"/>
    <property type="evidence" value="ECO:0007669"/>
    <property type="project" value="UniProtKB-UniRule"/>
</dbReference>
<accession>A0A557NYG0</accession>
<dbReference type="EMBL" id="BSPV01000008">
    <property type="protein sequence ID" value="GLT15426.1"/>
    <property type="molecule type" value="Genomic_DNA"/>
</dbReference>
<evidence type="ECO:0000256" key="1">
    <source>
        <dbReference type="ARBA" id="ARBA00022503"/>
    </source>
</evidence>
<protein>
    <recommendedName>
        <fullName evidence="4">Arginine N-succinyltransferase</fullName>
        <ecNumber evidence="4">2.3.1.109</ecNumber>
    </recommendedName>
</protein>
<dbReference type="GO" id="GO:0008791">
    <property type="term" value="F:arginine N-succinyltransferase activity"/>
    <property type="evidence" value="ECO:0007669"/>
    <property type="project" value="UniProtKB-UniRule"/>
</dbReference>
<keyword evidence="2 6" id="KW-0808">Transferase</keyword>
<reference evidence="5" key="4">
    <citation type="submission" date="2023-01" db="EMBL/GenBank/DDBJ databases">
        <title>Draft genome sequence of Vibrio algivorus strain NBRC 111146.</title>
        <authorList>
            <person name="Sun Q."/>
            <person name="Mori K."/>
        </authorList>
    </citation>
    <scope>NUCLEOTIDE SEQUENCE</scope>
    <source>
        <strain evidence="5">NBRC 111146</strain>
    </source>
</reference>
<dbReference type="Proteomes" id="UP001157156">
    <property type="component" value="Unassembled WGS sequence"/>
</dbReference>
<dbReference type="Gene3D" id="2.40.40.20">
    <property type="match status" value="1"/>
</dbReference>
<keyword evidence="8" id="KW-1185">Reference proteome</keyword>
<dbReference type="NCBIfam" id="NF007770">
    <property type="entry name" value="PRK10456.1"/>
    <property type="match status" value="1"/>
</dbReference>
<name>A0A557NYG0_9VIBR</name>
<dbReference type="InterPro" id="IPR016181">
    <property type="entry name" value="Acyl_CoA_acyltransferase"/>
</dbReference>
<dbReference type="PANTHER" id="PTHR30420:SF1">
    <property type="entry name" value="ARGININE N-SUCCINYLTRANSFERASE"/>
    <property type="match status" value="1"/>
</dbReference>
<evidence type="ECO:0000256" key="2">
    <source>
        <dbReference type="ARBA" id="ARBA00022679"/>
    </source>
</evidence>
<evidence type="ECO:0000256" key="4">
    <source>
        <dbReference type="NCBIfam" id="TIGR03244"/>
    </source>
</evidence>
<dbReference type="Proteomes" id="UP000319828">
    <property type="component" value="Unassembled WGS sequence"/>
</dbReference>
<gene>
    <name evidence="6" type="primary">astA</name>
    <name evidence="6" type="ORF">FOF44_15375</name>
    <name evidence="5" type="ORF">GCM10007931_24010</name>
</gene>
<dbReference type="EC" id="2.3.1.109" evidence="4"/>
<organism evidence="6 7">
    <name type="scientific">Vibrio algivorus</name>
    <dbReference type="NCBI Taxonomy" id="1667024"/>
    <lineage>
        <taxon>Bacteria</taxon>
        <taxon>Pseudomonadati</taxon>
        <taxon>Pseudomonadota</taxon>
        <taxon>Gammaproteobacteria</taxon>
        <taxon>Vibrionales</taxon>
        <taxon>Vibrionaceae</taxon>
        <taxon>Vibrio</taxon>
    </lineage>
</organism>
<dbReference type="EMBL" id="VMKJ01000041">
    <property type="protein sequence ID" value="TVO33452.1"/>
    <property type="molecule type" value="Genomic_DNA"/>
</dbReference>
<evidence type="ECO:0000313" key="7">
    <source>
        <dbReference type="Proteomes" id="UP000319828"/>
    </source>
</evidence>